<dbReference type="InterPro" id="IPR042778">
    <property type="entry name" value="ZCWPW1/ZCWPW2"/>
</dbReference>
<dbReference type="SUPFAM" id="SSF63748">
    <property type="entry name" value="Tudor/PWWP/MBT"/>
    <property type="match status" value="1"/>
</dbReference>
<feature type="compositionally biased region" description="Polar residues" evidence="4">
    <location>
        <begin position="498"/>
        <end position="512"/>
    </location>
</feature>
<feature type="domain" description="PWWP" evidence="5">
    <location>
        <begin position="202"/>
        <end position="267"/>
    </location>
</feature>
<dbReference type="PROSITE" id="PS50812">
    <property type="entry name" value="PWWP"/>
    <property type="match status" value="1"/>
</dbReference>
<proteinExistence type="predicted"/>
<evidence type="ECO:0000256" key="2">
    <source>
        <dbReference type="ARBA" id="ARBA00022771"/>
    </source>
</evidence>
<dbReference type="InterPro" id="IPR011124">
    <property type="entry name" value="Znf_CW"/>
</dbReference>
<name>A0AAD9MVU7_9ANNE</name>
<protein>
    <recommendedName>
        <fullName evidence="9">Zinc finger CW-type PWWP domain protein 1</fullName>
    </recommendedName>
</protein>
<feature type="region of interest" description="Disordered" evidence="4">
    <location>
        <begin position="387"/>
        <end position="460"/>
    </location>
</feature>
<evidence type="ECO:0008006" key="9">
    <source>
        <dbReference type="Google" id="ProtNLM"/>
    </source>
</evidence>
<evidence type="ECO:0000313" key="8">
    <source>
        <dbReference type="Proteomes" id="UP001208570"/>
    </source>
</evidence>
<sequence length="658" mass="75270">MEIEQISKPINHKKEKKKNSDAMPRESKKKPVKSLSDEEYDIIFTAVLNEEWQGEVRVEETSDCSTSDQKHLDPVGGRCNDGCDVHEKREPDELSDASSTETIFENVKVEDCKKTSDSDKPVKCKQALKEKVKEKTVEDTGTWVQCSKKDCMRWRYLTDVHDPALLPDVWTCTMNTDPLHNSCETPEEEFVAEQYVYTRYTEGSLVWAKMAGYPWWPAMVDTDPDFESYFECERAENVASHYHVVFFDKRVSRAWISLINLRPFSAKEYNKQLTVTRTKHGENVKALQEACDQAQEAALLPLKERLEVFSFEKRYKRKRSQGSETENNNNNKENNRNKGRHSSGDSNTSALMEDLSEDMNLCAGQTDVLLGVLNDVENVLNELFSSEEADDSDYEEESPVKKIKHHQQRKSPKRAVSDNNENSRHENPEIKEEINHNENSFKKLQSSSISRSRKGKKVQVYKNKMKDVNDMISRKKTTKRSTTEDCVKPHFIKKSKTVQKPNTQSVTIQNGDPTIKQKKDNNKKCMNFAVENCADDENNEKTNGTSEAKKNVYKKTTVENKHAKIMPTKELMEKTKKKIKKFTAPTISKVDKSMLATRVISVSQISNNPSRPNGPINVNGKDSRDDISNDTELNVDVDDAVDTFSSQKSTASSLDFEM</sequence>
<accession>A0AAD9MVU7</accession>
<evidence type="ECO:0000256" key="1">
    <source>
        <dbReference type="ARBA" id="ARBA00022723"/>
    </source>
</evidence>
<dbReference type="PANTHER" id="PTHR15999:SF2">
    <property type="entry name" value="ZINC FINGER CW-TYPE PWWP DOMAIN PROTEIN 1"/>
    <property type="match status" value="1"/>
</dbReference>
<feature type="region of interest" description="Disordered" evidence="4">
    <location>
        <begin position="317"/>
        <end position="349"/>
    </location>
</feature>
<reference evidence="7" key="1">
    <citation type="journal article" date="2023" name="Mol. Biol. Evol.">
        <title>Third-Generation Sequencing Reveals the Adaptive Role of the Epigenome in Three Deep-Sea Polychaetes.</title>
        <authorList>
            <person name="Perez M."/>
            <person name="Aroh O."/>
            <person name="Sun Y."/>
            <person name="Lan Y."/>
            <person name="Juniper S.K."/>
            <person name="Young C.R."/>
            <person name="Angers B."/>
            <person name="Qian P.Y."/>
        </authorList>
    </citation>
    <scope>NUCLEOTIDE SEQUENCE</scope>
    <source>
        <strain evidence="7">P08H-3</strain>
    </source>
</reference>
<feature type="region of interest" description="Disordered" evidence="4">
    <location>
        <begin position="604"/>
        <end position="630"/>
    </location>
</feature>
<keyword evidence="8" id="KW-1185">Reference proteome</keyword>
<evidence type="ECO:0000256" key="4">
    <source>
        <dbReference type="SAM" id="MobiDB-lite"/>
    </source>
</evidence>
<dbReference type="Pfam" id="PF07496">
    <property type="entry name" value="zf-CW"/>
    <property type="match status" value="1"/>
</dbReference>
<dbReference type="EMBL" id="JAODUP010000660">
    <property type="protein sequence ID" value="KAK2145736.1"/>
    <property type="molecule type" value="Genomic_DNA"/>
</dbReference>
<dbReference type="InterPro" id="IPR000313">
    <property type="entry name" value="PWWP_dom"/>
</dbReference>
<dbReference type="AlphaFoldDB" id="A0AAD9MVU7"/>
<feature type="region of interest" description="Disordered" evidence="4">
    <location>
        <begin position="1"/>
        <end position="35"/>
    </location>
</feature>
<dbReference type="PANTHER" id="PTHR15999">
    <property type="entry name" value="ZINC FINGER CW-TYPE PWWP DOMAIN PROTEIN 1"/>
    <property type="match status" value="1"/>
</dbReference>
<gene>
    <name evidence="7" type="ORF">LSH36_660g02070</name>
</gene>
<evidence type="ECO:0000259" key="6">
    <source>
        <dbReference type="PROSITE" id="PS51050"/>
    </source>
</evidence>
<dbReference type="GO" id="GO:0008270">
    <property type="term" value="F:zinc ion binding"/>
    <property type="evidence" value="ECO:0007669"/>
    <property type="project" value="UniProtKB-KW"/>
</dbReference>
<dbReference type="Gene3D" id="3.30.40.100">
    <property type="match status" value="1"/>
</dbReference>
<dbReference type="Gene3D" id="2.30.30.140">
    <property type="match status" value="1"/>
</dbReference>
<dbReference type="Pfam" id="PF00855">
    <property type="entry name" value="PWWP"/>
    <property type="match status" value="1"/>
</dbReference>
<dbReference type="GO" id="GO:0005634">
    <property type="term" value="C:nucleus"/>
    <property type="evidence" value="ECO:0007669"/>
    <property type="project" value="TreeGrafter"/>
</dbReference>
<keyword evidence="3" id="KW-0862">Zinc</keyword>
<keyword evidence="2" id="KW-0863">Zinc-finger</keyword>
<feature type="compositionally biased region" description="Basic and acidic residues" evidence="4">
    <location>
        <begin position="421"/>
        <end position="441"/>
    </location>
</feature>
<evidence type="ECO:0000259" key="5">
    <source>
        <dbReference type="PROSITE" id="PS50812"/>
    </source>
</evidence>
<evidence type="ECO:0000313" key="7">
    <source>
        <dbReference type="EMBL" id="KAK2145736.1"/>
    </source>
</evidence>
<feature type="region of interest" description="Disordered" evidence="4">
    <location>
        <begin position="495"/>
        <end position="519"/>
    </location>
</feature>
<keyword evidence="1" id="KW-0479">Metal-binding</keyword>
<dbReference type="Proteomes" id="UP001208570">
    <property type="component" value="Unassembled WGS sequence"/>
</dbReference>
<feature type="compositionally biased region" description="Basic residues" evidence="4">
    <location>
        <begin position="401"/>
        <end position="413"/>
    </location>
</feature>
<dbReference type="SMART" id="SM00293">
    <property type="entry name" value="PWWP"/>
    <property type="match status" value="1"/>
</dbReference>
<comment type="caution">
    <text evidence="7">The sequence shown here is derived from an EMBL/GenBank/DDBJ whole genome shotgun (WGS) entry which is preliminary data.</text>
</comment>
<dbReference type="PROSITE" id="PS51050">
    <property type="entry name" value="ZF_CW"/>
    <property type="match status" value="1"/>
</dbReference>
<evidence type="ECO:0000256" key="3">
    <source>
        <dbReference type="ARBA" id="ARBA00022833"/>
    </source>
</evidence>
<feature type="compositionally biased region" description="Acidic residues" evidence="4">
    <location>
        <begin position="387"/>
        <end position="397"/>
    </location>
</feature>
<organism evidence="7 8">
    <name type="scientific">Paralvinella palmiformis</name>
    <dbReference type="NCBI Taxonomy" id="53620"/>
    <lineage>
        <taxon>Eukaryota</taxon>
        <taxon>Metazoa</taxon>
        <taxon>Spiralia</taxon>
        <taxon>Lophotrochozoa</taxon>
        <taxon>Annelida</taxon>
        <taxon>Polychaeta</taxon>
        <taxon>Sedentaria</taxon>
        <taxon>Canalipalpata</taxon>
        <taxon>Terebellida</taxon>
        <taxon>Terebelliformia</taxon>
        <taxon>Alvinellidae</taxon>
        <taxon>Paralvinella</taxon>
    </lineage>
</organism>
<dbReference type="CDD" id="cd20145">
    <property type="entry name" value="PWWP_ZCWPW1"/>
    <property type="match status" value="1"/>
</dbReference>
<feature type="domain" description="CW-type" evidence="6">
    <location>
        <begin position="137"/>
        <end position="191"/>
    </location>
</feature>